<dbReference type="PRINTS" id="PR00259">
    <property type="entry name" value="TMFOUR"/>
</dbReference>
<keyword evidence="5 6" id="KW-0472">Membrane</keyword>
<sequence>MGSPAHWPITRAPAYRTRPQTRVAAPADNALNIHTGWVRIKGQIETCWRRTLLSDLNSHQHRRRKQQTAKMCCSGFLKIMMFIFNGAIFLAGVAILAVGVWVKVDSGSLLGVLDNIKDAPAELGQLANVAYLLIGVGGVLLIMGFLGCCGAMKESRCMLMLFFIIILIIFIAEVAGCVVVLVFQPLAKEVLEDLSEKVVARIKKDYGKDESLTSLWNGTMEQFKCCGYRNYTDFHGSPFQGNRTNPVYPPTCCSTTETCAAIAAETSNVTGCFTMLLKLIEDNAVIIGAVGLGIAALEIAAMVVSMVLYHQIGNK</sequence>
<dbReference type="SUPFAM" id="SSF48652">
    <property type="entry name" value="Tetraspanin"/>
    <property type="match status" value="1"/>
</dbReference>
<reference evidence="7" key="2">
    <citation type="submission" date="2025-09" db="UniProtKB">
        <authorList>
            <consortium name="Ensembl"/>
        </authorList>
    </citation>
    <scope>IDENTIFICATION</scope>
</reference>
<organism evidence="7 8">
    <name type="scientific">Salmo trutta</name>
    <name type="common">Brown trout</name>
    <dbReference type="NCBI Taxonomy" id="8032"/>
    <lineage>
        <taxon>Eukaryota</taxon>
        <taxon>Metazoa</taxon>
        <taxon>Chordata</taxon>
        <taxon>Craniata</taxon>
        <taxon>Vertebrata</taxon>
        <taxon>Euteleostomi</taxon>
        <taxon>Actinopterygii</taxon>
        <taxon>Neopterygii</taxon>
        <taxon>Teleostei</taxon>
        <taxon>Protacanthopterygii</taxon>
        <taxon>Salmoniformes</taxon>
        <taxon>Salmonidae</taxon>
        <taxon>Salmoninae</taxon>
        <taxon>Salmo</taxon>
    </lineage>
</organism>
<evidence type="ECO:0000256" key="5">
    <source>
        <dbReference type="ARBA" id="ARBA00023136"/>
    </source>
</evidence>
<comment type="similarity">
    <text evidence="2">Belongs to the tetraspanin (TM4SF) family.</text>
</comment>
<proteinExistence type="inferred from homology"/>
<evidence type="ECO:0000256" key="4">
    <source>
        <dbReference type="ARBA" id="ARBA00022989"/>
    </source>
</evidence>
<keyword evidence="3 6" id="KW-0812">Transmembrane</keyword>
<reference evidence="7" key="1">
    <citation type="submission" date="2025-08" db="UniProtKB">
        <authorList>
            <consortium name="Ensembl"/>
        </authorList>
    </citation>
    <scope>IDENTIFICATION</scope>
</reference>
<dbReference type="PROSITE" id="PS00421">
    <property type="entry name" value="TM4_1"/>
    <property type="match status" value="1"/>
</dbReference>
<dbReference type="AlphaFoldDB" id="A0A674DZH6"/>
<protein>
    <submittedName>
        <fullName evidence="7">Tetraspanin 34a</fullName>
    </submittedName>
</protein>
<dbReference type="Proteomes" id="UP000472277">
    <property type="component" value="Chromosome 38"/>
</dbReference>
<dbReference type="InterPro" id="IPR018503">
    <property type="entry name" value="Tetraspanin_CS"/>
</dbReference>
<name>A0A674DZH6_SALTR</name>
<evidence type="ECO:0000256" key="1">
    <source>
        <dbReference type="ARBA" id="ARBA00004141"/>
    </source>
</evidence>
<evidence type="ECO:0000313" key="8">
    <source>
        <dbReference type="Proteomes" id="UP000472277"/>
    </source>
</evidence>
<evidence type="ECO:0000256" key="6">
    <source>
        <dbReference type="SAM" id="Phobius"/>
    </source>
</evidence>
<evidence type="ECO:0000256" key="2">
    <source>
        <dbReference type="ARBA" id="ARBA00006840"/>
    </source>
</evidence>
<dbReference type="CDD" id="cd03156">
    <property type="entry name" value="uroplakin_I_like_LEL"/>
    <property type="match status" value="1"/>
</dbReference>
<feature type="transmembrane region" description="Helical" evidence="6">
    <location>
        <begin position="79"/>
        <end position="102"/>
    </location>
</feature>
<comment type="subcellular location">
    <subcellularLocation>
        <location evidence="1">Membrane</location>
        <topology evidence="1">Multi-pass membrane protein</topology>
    </subcellularLocation>
</comment>
<evidence type="ECO:0000313" key="7">
    <source>
        <dbReference type="Ensembl" id="ENSSTUP00000100904.1"/>
    </source>
</evidence>
<dbReference type="InParanoid" id="A0A674DZH6"/>
<dbReference type="GeneTree" id="ENSGT00940000164506"/>
<dbReference type="GO" id="GO:0005886">
    <property type="term" value="C:plasma membrane"/>
    <property type="evidence" value="ECO:0007669"/>
    <property type="project" value="TreeGrafter"/>
</dbReference>
<feature type="transmembrane region" description="Helical" evidence="6">
    <location>
        <begin position="129"/>
        <end position="152"/>
    </location>
</feature>
<dbReference type="Pfam" id="PF00335">
    <property type="entry name" value="Tetraspanin"/>
    <property type="match status" value="1"/>
</dbReference>
<keyword evidence="4 6" id="KW-1133">Transmembrane helix</keyword>
<accession>A0A674DZH6</accession>
<dbReference type="PANTHER" id="PTHR19282:SF561">
    <property type="entry name" value="TETRASPANIN"/>
    <property type="match status" value="1"/>
</dbReference>
<dbReference type="PANTHER" id="PTHR19282">
    <property type="entry name" value="TETRASPANIN"/>
    <property type="match status" value="1"/>
</dbReference>
<feature type="transmembrane region" description="Helical" evidence="6">
    <location>
        <begin position="159"/>
        <end position="183"/>
    </location>
</feature>
<keyword evidence="8" id="KW-1185">Reference proteome</keyword>
<feature type="transmembrane region" description="Helical" evidence="6">
    <location>
        <begin position="284"/>
        <end position="309"/>
    </location>
</feature>
<dbReference type="InterPro" id="IPR018499">
    <property type="entry name" value="Tetraspanin/Peripherin"/>
</dbReference>
<gene>
    <name evidence="7" type="primary">LOC115178821</name>
</gene>
<dbReference type="Gene3D" id="1.10.1450.10">
    <property type="entry name" value="Tetraspanin"/>
    <property type="match status" value="1"/>
</dbReference>
<dbReference type="InterPro" id="IPR008952">
    <property type="entry name" value="Tetraspanin_EC2_sf"/>
</dbReference>
<evidence type="ECO:0000256" key="3">
    <source>
        <dbReference type="ARBA" id="ARBA00022692"/>
    </source>
</evidence>
<dbReference type="Ensembl" id="ENSSTUT00000108258.1">
    <property type="protein sequence ID" value="ENSSTUP00000100904.1"/>
    <property type="gene ID" value="ENSSTUG00000045196.1"/>
</dbReference>